<dbReference type="Gene3D" id="3.20.20.450">
    <property type="entry name" value="EAL domain"/>
    <property type="match status" value="1"/>
</dbReference>
<sequence length="407" mass="43279">METTAPEPASAGSAPAFHGIPLRVHRAPVRCLDTAALTAVELQLRGAEDSAFAAPGVLRATARSMGETGLLDEFTLAAARAYAEEEAAVPQLALLDVEIAVSANLAGVDDGVRLIATVTEDAVMAHPARALGRIAAARSMGVAIAVDEVGERPQSLALLSLVEPDVIITSADLVSRPAHALTARAAHAVAAYRERTDALVIARGVDSDLQRRRALGVGARFGIGSFPPATAASVAGHGDFDPGPRSRPEGASDGRSTPFTIAAPVRRTTRSLKRLLVSMSKMLEMQAASAGQDTIVLGTFQHADHFTPGSRRRWAHLASQVAYTGIYGVGIQPMIDFNVHHAPLDHTDRLVDEWNVVVLGSHFCCVLAARDLHKGTVDSEREFEYVVSYDRRTVTRCAHAVLERFTD</sequence>
<reference evidence="3" key="1">
    <citation type="journal article" date="2010" name="PLoS Genet.">
        <title>The genome of a pathogenic rhodococcus: cooptive virulence underpinned by key gene acquisitions.</title>
        <authorList>
            <person name="Letek M."/>
            <person name="Gonzalez P."/>
            <person name="Macarthur I."/>
            <person name="Rodriguez H."/>
            <person name="Freeman T.C."/>
            <person name="Valero-Rello A."/>
            <person name="Blanco M."/>
            <person name="Buckley T."/>
            <person name="Cherevach I."/>
            <person name="Fahey R."/>
            <person name="Hapeshi A."/>
            <person name="Holdstock J."/>
            <person name="Leadon D."/>
            <person name="Navas J."/>
            <person name="Ocampo A."/>
            <person name="Quail M.A."/>
            <person name="Sanders M."/>
            <person name="Scortti M.M."/>
            <person name="Prescott J.F."/>
            <person name="Fogarty U."/>
            <person name="Meijer W.G."/>
            <person name="Parkhill J."/>
            <person name="Bentley S.D."/>
            <person name="Vazquez-Boland J.A."/>
        </authorList>
    </citation>
    <scope>NUCLEOTIDE SEQUENCE [LARGE SCALE GENOMIC DNA]</scope>
    <source>
        <strain evidence="3 4">103S</strain>
    </source>
</reference>
<dbReference type="SUPFAM" id="SSF141868">
    <property type="entry name" value="EAL domain-like"/>
    <property type="match status" value="1"/>
</dbReference>
<name>A0A3S5Y7M0_RHOH1</name>
<dbReference type="InterPro" id="IPR019278">
    <property type="entry name" value="DICT_dom"/>
</dbReference>
<evidence type="ECO:0000313" key="4">
    <source>
        <dbReference type="Proteomes" id="UP000006892"/>
    </source>
</evidence>
<dbReference type="RefSeq" id="WP_013416186.1">
    <property type="nucleotide sequence ID" value="NC_014659.1"/>
</dbReference>
<evidence type="ECO:0000259" key="2">
    <source>
        <dbReference type="SMART" id="SM00052"/>
    </source>
</evidence>
<dbReference type="EMBL" id="FN563149">
    <property type="protein sequence ID" value="CBH48585.1"/>
    <property type="molecule type" value="Genomic_DNA"/>
</dbReference>
<evidence type="ECO:0000256" key="1">
    <source>
        <dbReference type="SAM" id="MobiDB-lite"/>
    </source>
</evidence>
<protein>
    <submittedName>
        <fullName evidence="3">Diguanylate phosphodiesterase</fullName>
    </submittedName>
</protein>
<dbReference type="SMART" id="SM00052">
    <property type="entry name" value="EAL"/>
    <property type="match status" value="1"/>
</dbReference>
<feature type="domain" description="EAL" evidence="2">
    <location>
        <begin position="16"/>
        <end position="233"/>
    </location>
</feature>
<evidence type="ECO:0000313" key="3">
    <source>
        <dbReference type="EMBL" id="CBH48585.1"/>
    </source>
</evidence>
<dbReference type="Pfam" id="PF10069">
    <property type="entry name" value="DICT"/>
    <property type="match status" value="1"/>
</dbReference>
<feature type="compositionally biased region" description="Basic and acidic residues" evidence="1">
    <location>
        <begin position="238"/>
        <end position="252"/>
    </location>
</feature>
<accession>A0A3S5Y7M0</accession>
<dbReference type="KEGG" id="req:REQ_25480"/>
<dbReference type="InterPro" id="IPR001633">
    <property type="entry name" value="EAL_dom"/>
</dbReference>
<proteinExistence type="predicted"/>
<dbReference type="AlphaFoldDB" id="A0A3S5Y7M0"/>
<gene>
    <name evidence="3" type="ordered locus">REQ_25480</name>
</gene>
<dbReference type="InterPro" id="IPR035919">
    <property type="entry name" value="EAL_sf"/>
</dbReference>
<organism evidence="3">
    <name type="scientific">Rhodococcus hoagii (strain 103S)</name>
    <name type="common">Rhodococcus equi</name>
    <dbReference type="NCBI Taxonomy" id="685727"/>
    <lineage>
        <taxon>Bacteria</taxon>
        <taxon>Bacillati</taxon>
        <taxon>Actinomycetota</taxon>
        <taxon>Actinomycetes</taxon>
        <taxon>Mycobacteriales</taxon>
        <taxon>Nocardiaceae</taxon>
        <taxon>Prescottella</taxon>
    </lineage>
</organism>
<dbReference type="Pfam" id="PF00563">
    <property type="entry name" value="EAL"/>
    <property type="match status" value="1"/>
</dbReference>
<dbReference type="Proteomes" id="UP001154400">
    <property type="component" value="Chromosome"/>
</dbReference>
<feature type="region of interest" description="Disordered" evidence="1">
    <location>
        <begin position="233"/>
        <end position="258"/>
    </location>
</feature>